<evidence type="ECO:0000313" key="2">
    <source>
        <dbReference type="EMBL" id="RPB24722.1"/>
    </source>
</evidence>
<feature type="region of interest" description="Disordered" evidence="1">
    <location>
        <begin position="1"/>
        <end position="82"/>
    </location>
</feature>
<evidence type="ECO:0000313" key="3">
    <source>
        <dbReference type="Proteomes" id="UP000267821"/>
    </source>
</evidence>
<dbReference type="InParanoid" id="A0A3N4LU30"/>
<dbReference type="EMBL" id="ML121540">
    <property type="protein sequence ID" value="RPB24722.1"/>
    <property type="molecule type" value="Genomic_DNA"/>
</dbReference>
<feature type="compositionally biased region" description="Polar residues" evidence="1">
    <location>
        <begin position="20"/>
        <end position="32"/>
    </location>
</feature>
<feature type="compositionally biased region" description="Basic and acidic residues" evidence="1">
    <location>
        <begin position="1"/>
        <end position="11"/>
    </location>
</feature>
<evidence type="ECO:0000256" key="1">
    <source>
        <dbReference type="SAM" id="MobiDB-lite"/>
    </source>
</evidence>
<feature type="compositionally biased region" description="Low complexity" evidence="1">
    <location>
        <begin position="33"/>
        <end position="54"/>
    </location>
</feature>
<organism evidence="2 3">
    <name type="scientific">Terfezia boudieri ATCC MYA-4762</name>
    <dbReference type="NCBI Taxonomy" id="1051890"/>
    <lineage>
        <taxon>Eukaryota</taxon>
        <taxon>Fungi</taxon>
        <taxon>Dikarya</taxon>
        <taxon>Ascomycota</taxon>
        <taxon>Pezizomycotina</taxon>
        <taxon>Pezizomycetes</taxon>
        <taxon>Pezizales</taxon>
        <taxon>Pezizaceae</taxon>
        <taxon>Terfezia</taxon>
    </lineage>
</organism>
<dbReference type="Proteomes" id="UP000267821">
    <property type="component" value="Unassembled WGS sequence"/>
</dbReference>
<accession>A0A3N4LU30</accession>
<reference evidence="2 3" key="1">
    <citation type="journal article" date="2018" name="Nat. Ecol. Evol.">
        <title>Pezizomycetes genomes reveal the molecular basis of ectomycorrhizal truffle lifestyle.</title>
        <authorList>
            <person name="Murat C."/>
            <person name="Payen T."/>
            <person name="Noel B."/>
            <person name="Kuo A."/>
            <person name="Morin E."/>
            <person name="Chen J."/>
            <person name="Kohler A."/>
            <person name="Krizsan K."/>
            <person name="Balestrini R."/>
            <person name="Da Silva C."/>
            <person name="Montanini B."/>
            <person name="Hainaut M."/>
            <person name="Levati E."/>
            <person name="Barry K.W."/>
            <person name="Belfiori B."/>
            <person name="Cichocki N."/>
            <person name="Clum A."/>
            <person name="Dockter R.B."/>
            <person name="Fauchery L."/>
            <person name="Guy J."/>
            <person name="Iotti M."/>
            <person name="Le Tacon F."/>
            <person name="Lindquist E.A."/>
            <person name="Lipzen A."/>
            <person name="Malagnac F."/>
            <person name="Mello A."/>
            <person name="Molinier V."/>
            <person name="Miyauchi S."/>
            <person name="Poulain J."/>
            <person name="Riccioni C."/>
            <person name="Rubini A."/>
            <person name="Sitrit Y."/>
            <person name="Splivallo R."/>
            <person name="Traeger S."/>
            <person name="Wang M."/>
            <person name="Zifcakova L."/>
            <person name="Wipf D."/>
            <person name="Zambonelli A."/>
            <person name="Paolocci F."/>
            <person name="Nowrousian M."/>
            <person name="Ottonello S."/>
            <person name="Baldrian P."/>
            <person name="Spatafora J.W."/>
            <person name="Henrissat B."/>
            <person name="Nagy L.G."/>
            <person name="Aury J.M."/>
            <person name="Wincker P."/>
            <person name="Grigoriev I.V."/>
            <person name="Bonfante P."/>
            <person name="Martin F.M."/>
        </authorList>
    </citation>
    <scope>NUCLEOTIDE SEQUENCE [LARGE SCALE GENOMIC DNA]</scope>
    <source>
        <strain evidence="2 3">ATCC MYA-4762</strain>
    </source>
</reference>
<keyword evidence="3" id="KW-1185">Reference proteome</keyword>
<feature type="compositionally biased region" description="Polar residues" evidence="1">
    <location>
        <begin position="59"/>
        <end position="81"/>
    </location>
</feature>
<protein>
    <submittedName>
        <fullName evidence="2">Uncharacterized protein</fullName>
    </submittedName>
</protein>
<proteinExistence type="predicted"/>
<sequence>MTSSTQKEKALEAGFVATRAPSTTGVISETENSGGSSSFDRIASSASSLSQALLRPTASEASSTVQASQQSKDQASLTTGRDSSRYYWEDASSASRRHVQSFRGLSDSMEFRSISVTSTASTNGEFQNFSNEFPHISSGTIFSEVTDPLHNPQPREDILQLLSSSTLTEAIWEPIPFSYLEENVPAEAFRPNLQDAQCSEFLASEDIVEFLSREGTVYTEEVWGNMLGLLQEARKEVERSKGKREGRSQNGNAIDKLKMVQGHLRSKL</sequence>
<dbReference type="AlphaFoldDB" id="A0A3N4LU30"/>
<name>A0A3N4LU30_9PEZI</name>
<dbReference type="OrthoDB" id="5337545at2759"/>
<gene>
    <name evidence="2" type="ORF">L211DRAFT_144391</name>
</gene>